<sequence>MEVYLIRHTRLDIEPGICYGQTDIPIAESFLQEAEMVRSKLSLDLDGYRAYSSPLSRCRRLAEHLQLTPLTLDPRLMELHFGDWELKAWDDISPGSLRSWTADFVEQRCPGGESYRDQFDRGVAFWQELCQTPADQVFVVTHAGLIRTLLAYVLDTPLDKSLRLSLDYGSVTKIRFRQDVPIIDYINR</sequence>
<dbReference type="Pfam" id="PF00300">
    <property type="entry name" value="His_Phos_1"/>
    <property type="match status" value="1"/>
</dbReference>
<evidence type="ECO:0000256" key="1">
    <source>
        <dbReference type="NCBIfam" id="TIGR03162"/>
    </source>
</evidence>
<dbReference type="SUPFAM" id="SSF53254">
    <property type="entry name" value="Phosphoglycerate mutase-like"/>
    <property type="match status" value="1"/>
</dbReference>
<dbReference type="GO" id="GO:0043755">
    <property type="term" value="F:alpha-ribazole phosphatase activity"/>
    <property type="evidence" value="ECO:0007669"/>
    <property type="project" value="UniProtKB-UniRule"/>
</dbReference>
<dbReference type="InterPro" id="IPR029033">
    <property type="entry name" value="His_PPase_superfam"/>
</dbReference>
<organism evidence="2 3">
    <name type="scientific">candidate division KSB3 bacterium</name>
    <dbReference type="NCBI Taxonomy" id="2044937"/>
    <lineage>
        <taxon>Bacteria</taxon>
        <taxon>candidate division KSB3</taxon>
    </lineage>
</organism>
<dbReference type="InterPro" id="IPR050275">
    <property type="entry name" value="PGM_Phosphatase"/>
</dbReference>
<comment type="caution">
    <text evidence="2">The sequence shown here is derived from an EMBL/GenBank/DDBJ whole genome shotgun (WGS) entry which is preliminary data.</text>
</comment>
<gene>
    <name evidence="2" type="primary">cobC</name>
    <name evidence="2" type="ORF">GF339_18845</name>
</gene>
<proteinExistence type="predicted"/>
<dbReference type="Proteomes" id="UP000649604">
    <property type="component" value="Unassembled WGS sequence"/>
</dbReference>
<evidence type="ECO:0000313" key="2">
    <source>
        <dbReference type="EMBL" id="MBD3326649.1"/>
    </source>
</evidence>
<dbReference type="GO" id="GO:0005737">
    <property type="term" value="C:cytoplasm"/>
    <property type="evidence" value="ECO:0007669"/>
    <property type="project" value="TreeGrafter"/>
</dbReference>
<dbReference type="CDD" id="cd07067">
    <property type="entry name" value="HP_PGM_like"/>
    <property type="match status" value="1"/>
</dbReference>
<dbReference type="EMBL" id="WJJP01000613">
    <property type="protein sequence ID" value="MBD3326649.1"/>
    <property type="molecule type" value="Genomic_DNA"/>
</dbReference>
<dbReference type="PANTHER" id="PTHR48100:SF59">
    <property type="entry name" value="ADENOSYLCOBALAMIN_ALPHA-RIBAZOLE PHOSPHATASE"/>
    <property type="match status" value="1"/>
</dbReference>
<dbReference type="Gene3D" id="3.40.50.1240">
    <property type="entry name" value="Phosphoglycerate mutase-like"/>
    <property type="match status" value="1"/>
</dbReference>
<dbReference type="PANTHER" id="PTHR48100">
    <property type="entry name" value="BROAD-SPECIFICITY PHOSPHATASE YOR283W-RELATED"/>
    <property type="match status" value="1"/>
</dbReference>
<accession>A0A9D5JYF2</accession>
<dbReference type="SMART" id="SM00855">
    <property type="entry name" value="PGAM"/>
    <property type="match status" value="1"/>
</dbReference>
<evidence type="ECO:0000313" key="3">
    <source>
        <dbReference type="Proteomes" id="UP000649604"/>
    </source>
</evidence>
<dbReference type="NCBIfam" id="TIGR03162">
    <property type="entry name" value="ribazole_cobC"/>
    <property type="match status" value="1"/>
</dbReference>
<dbReference type="AlphaFoldDB" id="A0A9D5JYF2"/>
<name>A0A9D5JYF2_9BACT</name>
<protein>
    <recommendedName>
        <fullName evidence="1">Alpha-ribazole phosphatase</fullName>
        <ecNumber evidence="1">3.1.3.73</ecNumber>
    </recommendedName>
</protein>
<reference evidence="2" key="1">
    <citation type="submission" date="2019-11" db="EMBL/GenBank/DDBJ databases">
        <title>Microbial mats filling the niche in hypersaline microbial mats.</title>
        <authorList>
            <person name="Wong H.L."/>
            <person name="Macleod F.I."/>
            <person name="White R.A. III"/>
            <person name="Burns B.P."/>
        </authorList>
    </citation>
    <scope>NUCLEOTIDE SEQUENCE</scope>
    <source>
        <strain evidence="2">Rbin_158</strain>
    </source>
</reference>
<dbReference type="EC" id="3.1.3.73" evidence="1"/>
<dbReference type="GO" id="GO:0009236">
    <property type="term" value="P:cobalamin biosynthetic process"/>
    <property type="evidence" value="ECO:0007669"/>
    <property type="project" value="UniProtKB-UniRule"/>
</dbReference>
<dbReference type="InterPro" id="IPR017578">
    <property type="entry name" value="Ribazole_CobC"/>
</dbReference>
<dbReference type="InterPro" id="IPR013078">
    <property type="entry name" value="His_Pase_superF_clade-1"/>
</dbReference>